<protein>
    <submittedName>
        <fullName evidence="2">Uncharacterized protein</fullName>
    </submittedName>
</protein>
<gene>
    <name evidence="2" type="primary">Nfu_g_1_004949</name>
</gene>
<reference evidence="2" key="1">
    <citation type="submission" date="2016-05" db="EMBL/GenBank/DDBJ databases">
        <authorList>
            <person name="Lavstsen T."/>
            <person name="Jespersen J.S."/>
        </authorList>
    </citation>
    <scope>NUCLEOTIDE SEQUENCE</scope>
    <source>
        <tissue evidence="2">Brain</tissue>
    </source>
</reference>
<evidence type="ECO:0000313" key="2">
    <source>
        <dbReference type="EMBL" id="SBQ42157.1"/>
    </source>
</evidence>
<proteinExistence type="predicted"/>
<feature type="region of interest" description="Disordered" evidence="1">
    <location>
        <begin position="338"/>
        <end position="359"/>
    </location>
</feature>
<name>A0A1A8E7K8_NOTKA</name>
<accession>A0A1A8E7K8</accession>
<reference evidence="2" key="2">
    <citation type="submission" date="2016-06" db="EMBL/GenBank/DDBJ databases">
        <title>The genome of a short-lived fish provides insights into sex chromosome evolution and the genetic control of aging.</title>
        <authorList>
            <person name="Reichwald K."/>
            <person name="Felder M."/>
            <person name="Petzold A."/>
            <person name="Koch P."/>
            <person name="Groth M."/>
            <person name="Platzer M."/>
        </authorList>
    </citation>
    <scope>NUCLEOTIDE SEQUENCE</scope>
    <source>
        <tissue evidence="2">Brain</tissue>
    </source>
</reference>
<evidence type="ECO:0000256" key="1">
    <source>
        <dbReference type="SAM" id="MobiDB-lite"/>
    </source>
</evidence>
<sequence length="375" mass="41222">MNRAVDKSGSSLELEAFLHVRNVQELKCFRTRTKKVQNHTEKGSEDPMIQNQIKDYRKRRGRGLGFSSEVQLCVRSKTRTRTGSESSQLQQQPLLLSLQLLHALPVLVQPVLQPLQQRAAHRRHLAAQVLGEHRAVVDLGDRVQVGQAVDLAVRVLLLLTQDPRQLHGGLQAHLPDGVPRNDVHRDLHPLVLGALLRLRGLEAGVQNPTRLGVLVLDEAGEDEAHEALVQHLVHGLGPHVHVGRPHGDVRVGVVPADHPHRLPGGVRQPLRLGGGGGQLLRGDLHPVLPLVRAAEDDDGVDVDDPGHLHLPDAQPHHLLLLRAQRVVHAHQEGVGLQVDCAHGHGSDPRSGSDSREDGNKQHSFTSVFLLLLLWF</sequence>
<dbReference type="EMBL" id="HAEA01013677">
    <property type="protein sequence ID" value="SBQ42157.1"/>
    <property type="molecule type" value="Transcribed_RNA"/>
</dbReference>
<feature type="compositionally biased region" description="Basic and acidic residues" evidence="1">
    <location>
        <begin position="341"/>
        <end position="359"/>
    </location>
</feature>
<dbReference type="AlphaFoldDB" id="A0A1A8E7K8"/>
<organism evidence="2">
    <name type="scientific">Nothobranchius kadleci</name>
    <name type="common">African annual killifish</name>
    <dbReference type="NCBI Taxonomy" id="1051664"/>
    <lineage>
        <taxon>Eukaryota</taxon>
        <taxon>Metazoa</taxon>
        <taxon>Chordata</taxon>
        <taxon>Craniata</taxon>
        <taxon>Vertebrata</taxon>
        <taxon>Euteleostomi</taxon>
        <taxon>Actinopterygii</taxon>
        <taxon>Neopterygii</taxon>
        <taxon>Teleostei</taxon>
        <taxon>Neoteleostei</taxon>
        <taxon>Acanthomorphata</taxon>
        <taxon>Ovalentaria</taxon>
        <taxon>Atherinomorphae</taxon>
        <taxon>Cyprinodontiformes</taxon>
        <taxon>Nothobranchiidae</taxon>
        <taxon>Nothobranchius</taxon>
    </lineage>
</organism>